<evidence type="ECO:0000313" key="3">
    <source>
        <dbReference type="EMBL" id="KKN52166.1"/>
    </source>
</evidence>
<name>A0A0F9TSR0_9ZZZZ</name>
<evidence type="ECO:0000256" key="1">
    <source>
        <dbReference type="SAM" id="MobiDB-lite"/>
    </source>
</evidence>
<gene>
    <name evidence="3" type="ORF">LCGC14_0615160</name>
</gene>
<feature type="compositionally biased region" description="Basic and acidic residues" evidence="1">
    <location>
        <begin position="50"/>
        <end position="68"/>
    </location>
</feature>
<feature type="region of interest" description="Disordered" evidence="1">
    <location>
        <begin position="42"/>
        <end position="68"/>
    </location>
</feature>
<keyword evidence="2" id="KW-1133">Transmembrane helix</keyword>
<protein>
    <submittedName>
        <fullName evidence="3">Uncharacterized protein</fullName>
    </submittedName>
</protein>
<dbReference type="AlphaFoldDB" id="A0A0F9TSR0"/>
<organism evidence="3">
    <name type="scientific">marine sediment metagenome</name>
    <dbReference type="NCBI Taxonomy" id="412755"/>
    <lineage>
        <taxon>unclassified sequences</taxon>
        <taxon>metagenomes</taxon>
        <taxon>ecological metagenomes</taxon>
    </lineage>
</organism>
<comment type="caution">
    <text evidence="3">The sequence shown here is derived from an EMBL/GenBank/DDBJ whole genome shotgun (WGS) entry which is preliminary data.</text>
</comment>
<sequence>MTDTLIFAGINFIFLVVGYLMGRGKLEEKLQQIVKARNRIGTGGVATPLEPHDLDKKRRRDIEDKYMK</sequence>
<reference evidence="3" key="1">
    <citation type="journal article" date="2015" name="Nature">
        <title>Complex archaea that bridge the gap between prokaryotes and eukaryotes.</title>
        <authorList>
            <person name="Spang A."/>
            <person name="Saw J.H."/>
            <person name="Jorgensen S.L."/>
            <person name="Zaremba-Niedzwiedzka K."/>
            <person name="Martijn J."/>
            <person name="Lind A.E."/>
            <person name="van Eijk R."/>
            <person name="Schleper C."/>
            <person name="Guy L."/>
            <person name="Ettema T.J."/>
        </authorList>
    </citation>
    <scope>NUCLEOTIDE SEQUENCE</scope>
</reference>
<dbReference type="EMBL" id="LAZR01001030">
    <property type="protein sequence ID" value="KKN52166.1"/>
    <property type="molecule type" value="Genomic_DNA"/>
</dbReference>
<keyword evidence="2" id="KW-0812">Transmembrane</keyword>
<feature type="transmembrane region" description="Helical" evidence="2">
    <location>
        <begin position="6"/>
        <end position="22"/>
    </location>
</feature>
<keyword evidence="2" id="KW-0472">Membrane</keyword>
<proteinExistence type="predicted"/>
<evidence type="ECO:0000256" key="2">
    <source>
        <dbReference type="SAM" id="Phobius"/>
    </source>
</evidence>
<accession>A0A0F9TSR0</accession>